<dbReference type="EMBL" id="WJXZ01000009">
    <property type="protein sequence ID" value="MRS62613.1"/>
    <property type="molecule type" value="Genomic_DNA"/>
</dbReference>
<dbReference type="InterPro" id="IPR011990">
    <property type="entry name" value="TPR-like_helical_dom_sf"/>
</dbReference>
<keyword evidence="1" id="KW-0472">Membrane</keyword>
<dbReference type="AlphaFoldDB" id="A0A7K0EL87"/>
<evidence type="ECO:0000313" key="3">
    <source>
        <dbReference type="Proteomes" id="UP000441754"/>
    </source>
</evidence>
<evidence type="ECO:0000256" key="1">
    <source>
        <dbReference type="SAM" id="Phobius"/>
    </source>
</evidence>
<evidence type="ECO:0008006" key="4">
    <source>
        <dbReference type="Google" id="ProtNLM"/>
    </source>
</evidence>
<organism evidence="2 3">
    <name type="scientific">Larkinella terrae</name>
    <dbReference type="NCBI Taxonomy" id="2025311"/>
    <lineage>
        <taxon>Bacteria</taxon>
        <taxon>Pseudomonadati</taxon>
        <taxon>Bacteroidota</taxon>
        <taxon>Cytophagia</taxon>
        <taxon>Cytophagales</taxon>
        <taxon>Spirosomataceae</taxon>
        <taxon>Larkinella</taxon>
    </lineage>
</organism>
<protein>
    <recommendedName>
        <fullName evidence="4">Tetratricopeptide repeat protein</fullName>
    </recommendedName>
</protein>
<dbReference type="Proteomes" id="UP000441754">
    <property type="component" value="Unassembled WGS sequence"/>
</dbReference>
<keyword evidence="1" id="KW-1133">Transmembrane helix</keyword>
<reference evidence="2 3" key="1">
    <citation type="journal article" date="2018" name="Antonie Van Leeuwenhoek">
        <title>Larkinella terrae sp. nov., isolated from soil on Jeju Island, South Korea.</title>
        <authorList>
            <person name="Ten L.N."/>
            <person name="Jeon J."/>
            <person name="Park S.J."/>
            <person name="Park S."/>
            <person name="Lee S.Y."/>
            <person name="Kim M.K."/>
            <person name="Jung H.Y."/>
        </authorList>
    </citation>
    <scope>NUCLEOTIDE SEQUENCE [LARGE SCALE GENOMIC DNA]</scope>
    <source>
        <strain evidence="2 3">KCTC 52001</strain>
    </source>
</reference>
<keyword evidence="1" id="KW-0812">Transmembrane</keyword>
<accession>A0A7K0EL87</accession>
<proteinExistence type="predicted"/>
<keyword evidence="3" id="KW-1185">Reference proteome</keyword>
<dbReference type="Gene3D" id="1.25.40.10">
    <property type="entry name" value="Tetratricopeptide repeat domain"/>
    <property type="match status" value="1"/>
</dbReference>
<feature type="transmembrane region" description="Helical" evidence="1">
    <location>
        <begin position="68"/>
        <end position="88"/>
    </location>
</feature>
<comment type="caution">
    <text evidence="2">The sequence shown here is derived from an EMBL/GenBank/DDBJ whole genome shotgun (WGS) entry which is preliminary data.</text>
</comment>
<dbReference type="RefSeq" id="WP_154175993.1">
    <property type="nucleotide sequence ID" value="NZ_WJXZ01000009.1"/>
</dbReference>
<gene>
    <name evidence="2" type="ORF">GJJ30_15020</name>
</gene>
<dbReference type="OrthoDB" id="663481at2"/>
<sequence>MTDFEWIDDYFAGRLSPVERHNFETALTDHASLPESVAFYLLARRIAQQESNRIAKPLLIHRPIFRQVVTAAASLVAILGFFWMIWVWKTPVSPTNLADQYVQKRYSQFPISLDSATDSLKTACHFYNQGNWEAADAVFKTILQQQPNQAEALKFAGIVSLRRRKYDQAIDYFHRLGRQTDLYSNPGVFLEAIANLKRGQPMDKNRAKNLLHTVIQDNLEGKDEAEQLIERLQHN</sequence>
<dbReference type="SUPFAM" id="SSF48452">
    <property type="entry name" value="TPR-like"/>
    <property type="match status" value="1"/>
</dbReference>
<evidence type="ECO:0000313" key="2">
    <source>
        <dbReference type="EMBL" id="MRS62613.1"/>
    </source>
</evidence>
<name>A0A7K0EL87_9BACT</name>